<evidence type="ECO:0000256" key="1">
    <source>
        <dbReference type="SAM" id="MobiDB-lite"/>
    </source>
</evidence>
<dbReference type="AlphaFoldDB" id="A0A183EP96"/>
<name>A0A183EP96_9BILA</name>
<evidence type="ECO:0000313" key="2">
    <source>
        <dbReference type="WBParaSite" id="GPUH_0002281401-mRNA-1"/>
    </source>
</evidence>
<accession>A0A183EP96</accession>
<organism evidence="2">
    <name type="scientific">Gongylonema pulchrum</name>
    <dbReference type="NCBI Taxonomy" id="637853"/>
    <lineage>
        <taxon>Eukaryota</taxon>
        <taxon>Metazoa</taxon>
        <taxon>Ecdysozoa</taxon>
        <taxon>Nematoda</taxon>
        <taxon>Chromadorea</taxon>
        <taxon>Rhabditida</taxon>
        <taxon>Spirurina</taxon>
        <taxon>Spiruromorpha</taxon>
        <taxon>Spiruroidea</taxon>
        <taxon>Gongylonematidae</taxon>
        <taxon>Gongylonema</taxon>
    </lineage>
</organism>
<proteinExistence type="predicted"/>
<feature type="compositionally biased region" description="Basic and acidic residues" evidence="1">
    <location>
        <begin position="162"/>
        <end position="172"/>
    </location>
</feature>
<sequence>LQDYSGAAIRSYICFLTSASIIWTENERQEVQSLAEKYGPAGLAELCKSGTGMQACCADRDLPSSKLHNRSKSSPEFCFKSNPCGSPSPSTLSLLDRAVASQEDCFRTPVKKKARVEATIQQRTSIPIATTSRIEQRLKELGSNVKVLKTKNITPMPNYDSMSEKQLKVGGR</sequence>
<dbReference type="WBParaSite" id="GPUH_0002281401-mRNA-1">
    <property type="protein sequence ID" value="GPUH_0002281401-mRNA-1"/>
    <property type="gene ID" value="GPUH_0002281401"/>
</dbReference>
<protein>
    <submittedName>
        <fullName evidence="2">TPX2_importin domain-containing protein</fullName>
    </submittedName>
</protein>
<feature type="region of interest" description="Disordered" evidence="1">
    <location>
        <begin position="153"/>
        <end position="172"/>
    </location>
</feature>
<reference evidence="2" key="1">
    <citation type="submission" date="2016-06" db="UniProtKB">
        <authorList>
            <consortium name="WormBaseParasite"/>
        </authorList>
    </citation>
    <scope>IDENTIFICATION</scope>
</reference>